<dbReference type="STRING" id="1229909.NSED_03940"/>
<gene>
    <name evidence="1" type="ORF">NSED_03940</name>
</gene>
<dbReference type="eggNOG" id="arCOG10350">
    <property type="taxonomic scope" value="Archaea"/>
</dbReference>
<dbReference type="PATRIC" id="fig|1229909.8.peg.851"/>
<dbReference type="GeneID" id="13697806"/>
<name>K0BAS8_9ARCH</name>
<evidence type="ECO:0000313" key="2">
    <source>
        <dbReference type="Proteomes" id="UP000006100"/>
    </source>
</evidence>
<sequence>MKIFIILLIFAGSVIFAPSVFGLCDSLPCDNSPMQLEEQSQFIDFSYVNIIGEPIQFIIEKPSDRNCNSYDAKITDDDGNFILGWGADISCDPAIVSSPVQTKIGYDKNKPIIINESGKYYLEVEFVDAFIKQEFVVRQNHGGGTLDRTVYPVPFDMPSPHKQMKLGIKLGHIICDKDKVPVWNTHYKPACVFADTESELLSRGWAKLRLMLPASPFPEKEMEWTGRNIMSMMLEGTFSYNSTPVDTLDEKRKAVEEYSKQYHLGEQYLEYAITPHQYHYNVGDKVQFELLEWGISSDCSNPQLRIIDINYQSVLENSLDKLCIDHDGTYGTFNSYSMGNDFEEFVCDKTGYYRIEVSNGDIFPPTILQNFACLDSEPSTPPPEPEPTYTLTEVHCFPNQVIYNDECIYVLTPSDEFPKDMTKYFSMVDGKIINFCEIKTATLDRENTSGIALDRCFEISHYKISDVNEIKFQSTTPPTWINIKLEDLTRNVELGSSPAFRVVESGWGNGCTSPTLEVYHMKQEIGNDYTTDNLIYKHHIVYSCPYYEPVYPPRDVLRIWDESDFADFPTCEKEGRYLIVGDSGYERLPLDYYYCRVENED</sequence>
<dbReference type="Proteomes" id="UP000006100">
    <property type="component" value="Chromosome"/>
</dbReference>
<dbReference type="EMBL" id="CP003843">
    <property type="protein sequence ID" value="AFS82594.1"/>
    <property type="molecule type" value="Genomic_DNA"/>
</dbReference>
<dbReference type="RefSeq" id="WP_014964966.1">
    <property type="nucleotide sequence ID" value="NC_018656.1"/>
</dbReference>
<reference evidence="1 2" key="1">
    <citation type="journal article" date="2012" name="J. Bacteriol.">
        <title>Draft Genome Sequence of an Ammonia-Oxidizing Archaeon, "Candidatus Nitrosopumilus sediminis" AR2, from Svalbard in the Arctic Circle.</title>
        <authorList>
            <person name="Park S.J."/>
            <person name="Kim J.G."/>
            <person name="Jung M.Y."/>
            <person name="Kim S.J."/>
            <person name="Cha I.T."/>
            <person name="Ghai R."/>
            <person name="Martin-Cuadrado A.B."/>
            <person name="Rodriguez-Valera F."/>
            <person name="Rhee S.K."/>
        </authorList>
    </citation>
    <scope>NUCLEOTIDE SEQUENCE [LARGE SCALE GENOMIC DNA]</scope>
    <source>
        <strain evidence="1 2">AR2</strain>
    </source>
</reference>
<evidence type="ECO:0000313" key="1">
    <source>
        <dbReference type="EMBL" id="AFS82594.1"/>
    </source>
</evidence>
<keyword evidence="2" id="KW-1185">Reference proteome</keyword>
<dbReference type="AlphaFoldDB" id="K0BAS8"/>
<protein>
    <submittedName>
        <fullName evidence="1">Uncharacterized protein</fullName>
    </submittedName>
</protein>
<organism evidence="1 2">
    <name type="scientific">Candidatus Nitrosopumilus sediminis</name>
    <dbReference type="NCBI Taxonomy" id="1229909"/>
    <lineage>
        <taxon>Archaea</taxon>
        <taxon>Nitrososphaerota</taxon>
        <taxon>Nitrososphaeria</taxon>
        <taxon>Nitrosopumilales</taxon>
        <taxon>Nitrosopumilaceae</taxon>
        <taxon>Nitrosopumilus</taxon>
    </lineage>
</organism>
<dbReference type="HOGENOM" id="CLU_453894_0_0_2"/>
<accession>K0BAS8</accession>
<dbReference type="KEGG" id="nir:NSED_03940"/>
<proteinExistence type="predicted"/>